<dbReference type="EMBL" id="KI392980">
    <property type="protein sequence ID" value="ERN09525.1"/>
    <property type="molecule type" value="Genomic_DNA"/>
</dbReference>
<evidence type="ECO:0000256" key="8">
    <source>
        <dbReference type="ARBA" id="ARBA00023015"/>
    </source>
</evidence>
<proteinExistence type="inferred from homology"/>
<comment type="function">
    <text evidence="1 11">Transcription elongation factor implicated in the maintenance of proper chromatin structure in actively transcribed regions.</text>
</comment>
<dbReference type="eggNOG" id="KOG3214">
    <property type="taxonomic scope" value="Eukaryota"/>
</dbReference>
<dbReference type="GO" id="GO:0008270">
    <property type="term" value="F:zinc ion binding"/>
    <property type="evidence" value="ECO:0007669"/>
    <property type="project" value="UniProtKB-KW"/>
</dbReference>
<evidence type="ECO:0000256" key="10">
    <source>
        <dbReference type="ARBA" id="ARBA00023242"/>
    </source>
</evidence>
<dbReference type="InterPro" id="IPR007808">
    <property type="entry name" value="Elf1"/>
</dbReference>
<keyword evidence="5 11" id="KW-0479">Metal-binding</keyword>
<dbReference type="EMBL" id="KI392980">
    <property type="protein sequence ID" value="ERN09527.1"/>
    <property type="molecule type" value="Genomic_DNA"/>
</dbReference>
<evidence type="ECO:0000256" key="5">
    <source>
        <dbReference type="ARBA" id="ARBA00022723"/>
    </source>
</evidence>
<accession>W1PHQ1</accession>
<organism evidence="13 14">
    <name type="scientific">Amborella trichopoda</name>
    <dbReference type="NCBI Taxonomy" id="13333"/>
    <lineage>
        <taxon>Eukaryota</taxon>
        <taxon>Viridiplantae</taxon>
        <taxon>Streptophyta</taxon>
        <taxon>Embryophyta</taxon>
        <taxon>Tracheophyta</taxon>
        <taxon>Spermatophyta</taxon>
        <taxon>Magnoliopsida</taxon>
        <taxon>Amborellales</taxon>
        <taxon>Amborellaceae</taxon>
        <taxon>Amborella</taxon>
    </lineage>
</organism>
<dbReference type="PANTHER" id="PTHR20934:SF0">
    <property type="entry name" value="TRANSCRIPTION ELONGATION FACTOR 1 HOMOLOG"/>
    <property type="match status" value="1"/>
</dbReference>
<dbReference type="GO" id="GO:0000993">
    <property type="term" value="F:RNA polymerase II complex binding"/>
    <property type="evidence" value="ECO:0000318"/>
    <property type="project" value="GO_Central"/>
</dbReference>
<dbReference type="STRING" id="13333.W1PHQ1"/>
<dbReference type="Gene3D" id="2.20.25.190">
    <property type="match status" value="1"/>
</dbReference>
<dbReference type="FunFam" id="2.20.25.190:FF:000001">
    <property type="entry name" value="Transcription elongation factor 1 homolog"/>
    <property type="match status" value="1"/>
</dbReference>
<dbReference type="OrthoDB" id="445983at2759"/>
<evidence type="ECO:0000313" key="13">
    <source>
        <dbReference type="EMBL" id="ERN09527.1"/>
    </source>
</evidence>
<evidence type="ECO:0000256" key="1">
    <source>
        <dbReference type="ARBA" id="ARBA00003357"/>
    </source>
</evidence>
<keyword evidence="7 11" id="KW-0862">Zinc</keyword>
<dbReference type="Proteomes" id="UP000017836">
    <property type="component" value="Unassembled WGS sequence"/>
</dbReference>
<dbReference type="OMA" id="PFCNHKQ"/>
<dbReference type="Pfam" id="PF05129">
    <property type="entry name" value="Zn_ribbon_Elf1"/>
    <property type="match status" value="1"/>
</dbReference>
<keyword evidence="8 11" id="KW-0805">Transcription regulation</keyword>
<dbReference type="Gramene" id="ERN09525">
    <property type="protein sequence ID" value="ERN09525"/>
    <property type="gene ID" value="AMTR_s00029p00137210"/>
</dbReference>
<evidence type="ECO:0000313" key="12">
    <source>
        <dbReference type="EMBL" id="ERN09525.1"/>
    </source>
</evidence>
<evidence type="ECO:0000256" key="9">
    <source>
        <dbReference type="ARBA" id="ARBA00023163"/>
    </source>
</evidence>
<reference evidence="13" key="2">
    <citation type="submission" date="2013-08" db="EMBL/GenBank/DDBJ databases">
        <authorList>
            <person name="Albert V.A."/>
            <person name="Barbazuk W.B."/>
            <person name="Chamala S."/>
            <person name="Chanderbali A.S."/>
            <person name="dePamphilis C.W."/>
            <person name="Der J.P."/>
            <person name="Estill J.C."/>
            <person name="Leebens-Mack J."/>
            <person name="Ma H."/>
            <person name="Palmer J.D."/>
            <person name="Rounsley S."/>
            <person name="Sankoff D."/>
            <person name="Schuster S.C."/>
            <person name="Soltis D.E."/>
            <person name="Soltis P.S."/>
            <person name="Wessler S.R."/>
            <person name="Wing R.A."/>
        </authorList>
    </citation>
    <scope>NUCLEOTIDE SEQUENCE</scope>
    <source>
        <tissue evidence="13">Leaf</tissue>
    </source>
</reference>
<name>W1PHQ1_AMBTC</name>
<comment type="subcellular location">
    <subcellularLocation>
        <location evidence="2 11">Nucleus</location>
    </subcellularLocation>
</comment>
<dbReference type="Gramene" id="ERN09527">
    <property type="protein sequence ID" value="ERN09527"/>
    <property type="gene ID" value="AMTR_s00029p00137890"/>
</dbReference>
<comment type="similarity">
    <text evidence="3 11">Belongs to the ELOF1 family.</text>
</comment>
<dbReference type="HOGENOM" id="CLU_105983_2_0_1"/>
<gene>
    <name evidence="12" type="ORF">AMTR_s00029p00137210</name>
    <name evidence="13" type="ORF">AMTR_s00029p00137890</name>
</gene>
<sequence>MGKRKSRTVLPKKKLPKLDTTFCCPFCNHPDSVDCIIDRKLKIGEAICRVCEVGYATKIHALTEPIDIYCEWVDACEAANAPKP</sequence>
<reference evidence="14" key="1">
    <citation type="journal article" date="2013" name="Science">
        <title>The Amborella genome and the evolution of flowering plants.</title>
        <authorList>
            <consortium name="Amborella Genome Project"/>
        </authorList>
    </citation>
    <scope>NUCLEOTIDE SEQUENCE [LARGE SCALE GENOMIC DNA]</scope>
</reference>
<keyword evidence="14" id="KW-1185">Reference proteome</keyword>
<keyword evidence="6 11" id="KW-0863">Zinc-finger</keyword>
<dbReference type="GO" id="GO:0008023">
    <property type="term" value="C:transcription elongation factor complex"/>
    <property type="evidence" value="ECO:0000318"/>
    <property type="project" value="GO_Central"/>
</dbReference>
<evidence type="ECO:0000256" key="2">
    <source>
        <dbReference type="ARBA" id="ARBA00004123"/>
    </source>
</evidence>
<dbReference type="GO" id="GO:0006368">
    <property type="term" value="P:transcription elongation by RNA polymerase II"/>
    <property type="evidence" value="ECO:0000318"/>
    <property type="project" value="GO_Central"/>
</dbReference>
<evidence type="ECO:0000313" key="14">
    <source>
        <dbReference type="Proteomes" id="UP000017836"/>
    </source>
</evidence>
<evidence type="ECO:0000256" key="11">
    <source>
        <dbReference type="RuleBase" id="RU364033"/>
    </source>
</evidence>
<dbReference type="InterPro" id="IPR038567">
    <property type="entry name" value="T_Elf1_sf"/>
</dbReference>
<evidence type="ECO:0000256" key="4">
    <source>
        <dbReference type="ARBA" id="ARBA00014973"/>
    </source>
</evidence>
<dbReference type="PANTHER" id="PTHR20934">
    <property type="entry name" value="TRANSCRIPTION ELONGATION FACTOR 1 HOMOLOG"/>
    <property type="match status" value="1"/>
</dbReference>
<evidence type="ECO:0000256" key="6">
    <source>
        <dbReference type="ARBA" id="ARBA00022771"/>
    </source>
</evidence>
<keyword evidence="9 11" id="KW-0804">Transcription</keyword>
<keyword evidence="10 11" id="KW-0539">Nucleus</keyword>
<evidence type="ECO:0000256" key="7">
    <source>
        <dbReference type="ARBA" id="ARBA00022833"/>
    </source>
</evidence>
<protein>
    <recommendedName>
        <fullName evidence="4 11">Transcription elongation factor 1 homolog</fullName>
    </recommendedName>
</protein>
<dbReference type="AlphaFoldDB" id="W1PHQ1"/>
<evidence type="ECO:0000256" key="3">
    <source>
        <dbReference type="ARBA" id="ARBA00009730"/>
    </source>
</evidence>
<dbReference type="SUPFAM" id="SSF57783">
    <property type="entry name" value="Zinc beta-ribbon"/>
    <property type="match status" value="1"/>
</dbReference>